<dbReference type="Pfam" id="PF04616">
    <property type="entry name" value="Glyco_hydro_43"/>
    <property type="match status" value="1"/>
</dbReference>
<dbReference type="CDD" id="cd18617">
    <property type="entry name" value="GH43_XynB-like"/>
    <property type="match status" value="1"/>
</dbReference>
<evidence type="ECO:0000256" key="1">
    <source>
        <dbReference type="ARBA" id="ARBA00009865"/>
    </source>
</evidence>
<dbReference type="Pfam" id="PF17851">
    <property type="entry name" value="GH43_C2"/>
    <property type="match status" value="1"/>
</dbReference>
<dbReference type="InterPro" id="IPR023296">
    <property type="entry name" value="Glyco_hydro_beta-prop_sf"/>
</dbReference>
<comment type="similarity">
    <text evidence="1 6">Belongs to the glycosyl hydrolase 43 family.</text>
</comment>
<keyword evidence="9" id="KW-1185">Reference proteome</keyword>
<dbReference type="Gene3D" id="2.115.10.20">
    <property type="entry name" value="Glycosyl hydrolase domain, family 43"/>
    <property type="match status" value="1"/>
</dbReference>
<evidence type="ECO:0000313" key="9">
    <source>
        <dbReference type="Proteomes" id="UP000321490"/>
    </source>
</evidence>
<evidence type="ECO:0000256" key="5">
    <source>
        <dbReference type="PIRSR" id="PIRSR606710-2"/>
    </source>
</evidence>
<dbReference type="SUPFAM" id="SSF75005">
    <property type="entry name" value="Arabinanase/levansucrase/invertase"/>
    <property type="match status" value="1"/>
</dbReference>
<comment type="caution">
    <text evidence="8">The sequence shown here is derived from an EMBL/GenBank/DDBJ whole genome shotgun (WGS) entry which is preliminary data.</text>
</comment>
<organism evidence="8 9">
    <name type="scientific">Modestobacter roseus</name>
    <dbReference type="NCBI Taxonomy" id="1181884"/>
    <lineage>
        <taxon>Bacteria</taxon>
        <taxon>Bacillati</taxon>
        <taxon>Actinomycetota</taxon>
        <taxon>Actinomycetes</taxon>
        <taxon>Geodermatophilales</taxon>
        <taxon>Geodermatophilaceae</taxon>
        <taxon>Modestobacter</taxon>
    </lineage>
</organism>
<evidence type="ECO:0000256" key="6">
    <source>
        <dbReference type="RuleBase" id="RU361187"/>
    </source>
</evidence>
<protein>
    <submittedName>
        <fullName evidence="8">Beta-xylosidase</fullName>
    </submittedName>
</protein>
<gene>
    <name evidence="8" type="ORF">JD78_00563</name>
</gene>
<evidence type="ECO:0000256" key="4">
    <source>
        <dbReference type="PIRSR" id="PIRSR606710-1"/>
    </source>
</evidence>
<keyword evidence="2 6" id="KW-0378">Hydrolase</keyword>
<dbReference type="Proteomes" id="UP000321490">
    <property type="component" value="Unassembled WGS sequence"/>
</dbReference>
<dbReference type="PANTHER" id="PTHR42812:SF12">
    <property type="entry name" value="BETA-XYLOSIDASE-RELATED"/>
    <property type="match status" value="1"/>
</dbReference>
<dbReference type="SUPFAM" id="SSF49899">
    <property type="entry name" value="Concanavalin A-like lectins/glucanases"/>
    <property type="match status" value="1"/>
</dbReference>
<dbReference type="InterPro" id="IPR006710">
    <property type="entry name" value="Glyco_hydro_43"/>
</dbReference>
<dbReference type="EMBL" id="VLKF01000001">
    <property type="protein sequence ID" value="TWH72059.1"/>
    <property type="molecule type" value="Genomic_DNA"/>
</dbReference>
<dbReference type="Gene3D" id="2.60.120.200">
    <property type="match status" value="1"/>
</dbReference>
<accession>A0A562IM38</accession>
<feature type="site" description="Important for catalytic activity, responsible for pKa modulation of the active site Glu and correct orientation of both the proton donor and substrate" evidence="5">
    <location>
        <position position="124"/>
    </location>
</feature>
<dbReference type="RefSeq" id="WP_153359980.1">
    <property type="nucleotide sequence ID" value="NZ_JABGDC010000073.1"/>
</dbReference>
<dbReference type="AlphaFoldDB" id="A0A562IM38"/>
<dbReference type="GO" id="GO:0005975">
    <property type="term" value="P:carbohydrate metabolic process"/>
    <property type="evidence" value="ECO:0007669"/>
    <property type="project" value="InterPro"/>
</dbReference>
<feature type="active site" description="Proton donor" evidence="4">
    <location>
        <position position="175"/>
    </location>
</feature>
<evidence type="ECO:0000259" key="7">
    <source>
        <dbReference type="Pfam" id="PF17851"/>
    </source>
</evidence>
<dbReference type="OrthoDB" id="9801455at2"/>
<sequence length="486" mass="52302">MSAIPILPGFHPDPSICRVGDTYYLATSSFEYAPGVPLFSSRDLLRWEQIGNVLDRPSQLNVRPGLASASSGVYAPTLRHHAGRFWLATTNIADIRLGHLLVHAEDSAGPWSEPVYTAGTIGVDPDLAWDDDGTCLLTWSDPFGGVAQAVLLPSTGRLGSEPRPLWAGSGLAHPEGPHLFRRDGWWYLVVAEGGTGRGHGVSVARARSATGPFEGHPTNPVFSHRSTGDPVQNTGHADLVELRDGSWAVVHLGVRPRGSFPQYHVNGRETFLAGVDWVDGWPVVVEDRFEVPEAVTAFVDDFSGDRLHPRWISPGVQPQQFAAVRPGGGIQLAAGRPVSAREAERLLAVRARDEEWTVEVTVTEGDVALTVRIDDAHWVAVERCGGALAVRMAVGPLDQVLATATDVSPDRPLVVRAVAAQDRRGRRSGPDRLELGWVDEEGVHVLAGVDGRYLSTEVAGGFTGRVIGVEALGGPAVLTRFEYRTS</sequence>
<name>A0A562IM38_9ACTN</name>
<dbReference type="PANTHER" id="PTHR42812">
    <property type="entry name" value="BETA-XYLOSIDASE"/>
    <property type="match status" value="1"/>
</dbReference>
<evidence type="ECO:0000256" key="2">
    <source>
        <dbReference type="ARBA" id="ARBA00022801"/>
    </source>
</evidence>
<dbReference type="GO" id="GO:0004553">
    <property type="term" value="F:hydrolase activity, hydrolyzing O-glycosyl compounds"/>
    <property type="evidence" value="ECO:0007669"/>
    <property type="project" value="InterPro"/>
</dbReference>
<feature type="active site" description="Proton acceptor" evidence="4">
    <location>
        <position position="13"/>
    </location>
</feature>
<proteinExistence type="inferred from homology"/>
<reference evidence="8 9" key="1">
    <citation type="submission" date="2019-07" db="EMBL/GenBank/DDBJ databases">
        <title>R&amp;d 2014.</title>
        <authorList>
            <person name="Klenk H.-P."/>
        </authorList>
    </citation>
    <scope>NUCLEOTIDE SEQUENCE [LARGE SCALE GENOMIC DNA]</scope>
    <source>
        <strain evidence="8 9">DSM 45764</strain>
    </source>
</reference>
<dbReference type="InterPro" id="IPR041542">
    <property type="entry name" value="GH43_C2"/>
</dbReference>
<feature type="domain" description="Beta-xylosidase C-terminal Concanavalin A-like" evidence="7">
    <location>
        <begin position="300"/>
        <end position="473"/>
    </location>
</feature>
<keyword evidence="3 6" id="KW-0326">Glycosidase</keyword>
<evidence type="ECO:0000313" key="8">
    <source>
        <dbReference type="EMBL" id="TWH72059.1"/>
    </source>
</evidence>
<dbReference type="InterPro" id="IPR051795">
    <property type="entry name" value="Glycosyl_Hydrlase_43"/>
</dbReference>
<evidence type="ECO:0000256" key="3">
    <source>
        <dbReference type="ARBA" id="ARBA00023295"/>
    </source>
</evidence>
<dbReference type="InterPro" id="IPR013320">
    <property type="entry name" value="ConA-like_dom_sf"/>
</dbReference>